<reference evidence="3" key="1">
    <citation type="journal article" date="2019" name="Int. J. Syst. Evol. Microbiol.">
        <title>The Global Catalogue of Microorganisms (GCM) 10K type strain sequencing project: providing services to taxonomists for standard genome sequencing and annotation.</title>
        <authorList>
            <consortium name="The Broad Institute Genomics Platform"/>
            <consortium name="The Broad Institute Genome Sequencing Center for Infectious Disease"/>
            <person name="Wu L."/>
            <person name="Ma J."/>
        </authorList>
    </citation>
    <scope>NUCLEOTIDE SEQUENCE [LARGE SCALE GENOMIC DNA]</scope>
    <source>
        <strain evidence="3">CCUG 53903</strain>
    </source>
</reference>
<evidence type="ECO:0000313" key="3">
    <source>
        <dbReference type="Proteomes" id="UP001596058"/>
    </source>
</evidence>
<gene>
    <name evidence="2" type="ORF">ACFPZ3_13060</name>
</gene>
<evidence type="ECO:0000259" key="1">
    <source>
        <dbReference type="Pfam" id="PF01966"/>
    </source>
</evidence>
<dbReference type="Proteomes" id="UP001596058">
    <property type="component" value="Unassembled WGS sequence"/>
</dbReference>
<feature type="domain" description="HD" evidence="1">
    <location>
        <begin position="50"/>
        <end position="135"/>
    </location>
</feature>
<dbReference type="EMBL" id="JBHSPA010000016">
    <property type="protein sequence ID" value="MFC5824782.1"/>
    <property type="molecule type" value="Genomic_DNA"/>
</dbReference>
<proteinExistence type="predicted"/>
<accession>A0ABW1CHY8</accession>
<dbReference type="InterPro" id="IPR006674">
    <property type="entry name" value="HD_domain"/>
</dbReference>
<protein>
    <submittedName>
        <fullName evidence="2">HD domain-containing protein</fullName>
    </submittedName>
</protein>
<evidence type="ECO:0000313" key="2">
    <source>
        <dbReference type="EMBL" id="MFC5824782.1"/>
    </source>
</evidence>
<dbReference type="SUPFAM" id="SSF109604">
    <property type="entry name" value="HD-domain/PDEase-like"/>
    <property type="match status" value="1"/>
</dbReference>
<keyword evidence="3" id="KW-1185">Reference proteome</keyword>
<dbReference type="Pfam" id="PF01966">
    <property type="entry name" value="HD"/>
    <property type="match status" value="1"/>
</dbReference>
<sequence>MTTLHRALTDPPLPLLPRAADDLLRSLDAPPRLAAHLRAVHDAARDLLGWLATRHPAVAVDHEAVLFGAATHDIGKCPHPAELAGPGSAHEIEGHRLLLAHGVPERLARFARTHASWTDAGTTFEDHLVSLADKVWKAKRVPDLEQLVVDRLAGATPGWEVFMELDDLLTGIADRADSRLAFQNAYPITGASQVL</sequence>
<name>A0ABW1CHY8_9ACTN</name>
<comment type="caution">
    <text evidence="2">The sequence shown here is derived from an EMBL/GenBank/DDBJ whole genome shotgun (WGS) entry which is preliminary data.</text>
</comment>
<dbReference type="RefSeq" id="WP_379514301.1">
    <property type="nucleotide sequence ID" value="NZ_JBHSPA010000016.1"/>
</dbReference>
<organism evidence="2 3">
    <name type="scientific">Nonomuraea insulae</name>
    <dbReference type="NCBI Taxonomy" id="1616787"/>
    <lineage>
        <taxon>Bacteria</taxon>
        <taxon>Bacillati</taxon>
        <taxon>Actinomycetota</taxon>
        <taxon>Actinomycetes</taxon>
        <taxon>Streptosporangiales</taxon>
        <taxon>Streptosporangiaceae</taxon>
        <taxon>Nonomuraea</taxon>
    </lineage>
</organism>